<dbReference type="Pfam" id="PF01266">
    <property type="entry name" value="DAO"/>
    <property type="match status" value="1"/>
</dbReference>
<keyword evidence="4" id="KW-1185">Reference proteome</keyword>
<protein>
    <submittedName>
        <fullName evidence="3">D-amino acid dehydrogenase small subunit</fullName>
    </submittedName>
</protein>
<reference evidence="3 4" key="1">
    <citation type="submission" date="2022-03" db="EMBL/GenBank/DDBJ databases">
        <title>Complete genome of Streptomyces rimosus ssp. rimosus R7 (=ATCC 10970).</title>
        <authorList>
            <person name="Beganovic S."/>
            <person name="Ruckert C."/>
            <person name="Busche T."/>
            <person name="Kalinowski J."/>
            <person name="Wittmann C."/>
        </authorList>
    </citation>
    <scope>NUCLEOTIDE SEQUENCE [LARGE SCALE GENOMIC DNA]</scope>
    <source>
        <strain evidence="3 4">R7</strain>
    </source>
</reference>
<evidence type="ECO:0000259" key="2">
    <source>
        <dbReference type="Pfam" id="PF01266"/>
    </source>
</evidence>
<evidence type="ECO:0000313" key="4">
    <source>
        <dbReference type="Proteomes" id="UP000829494"/>
    </source>
</evidence>
<dbReference type="Proteomes" id="UP000829494">
    <property type="component" value="Chromosome"/>
</dbReference>
<dbReference type="SUPFAM" id="SSF51905">
    <property type="entry name" value="FAD/NAD(P)-binding domain"/>
    <property type="match status" value="1"/>
</dbReference>
<evidence type="ECO:0000256" key="1">
    <source>
        <dbReference type="ARBA" id="ARBA00023002"/>
    </source>
</evidence>
<dbReference type="PANTHER" id="PTHR13847">
    <property type="entry name" value="SARCOSINE DEHYDROGENASE-RELATED"/>
    <property type="match status" value="1"/>
</dbReference>
<proteinExistence type="predicted"/>
<dbReference type="EMBL" id="CP094298">
    <property type="protein sequence ID" value="UNZ08085.1"/>
    <property type="molecule type" value="Genomic_DNA"/>
</dbReference>
<dbReference type="Gene3D" id="3.30.9.10">
    <property type="entry name" value="D-Amino Acid Oxidase, subunit A, domain 2"/>
    <property type="match status" value="1"/>
</dbReference>
<evidence type="ECO:0000313" key="3">
    <source>
        <dbReference type="EMBL" id="UNZ08085.1"/>
    </source>
</evidence>
<dbReference type="InterPro" id="IPR006076">
    <property type="entry name" value="FAD-dep_OxRdtase"/>
</dbReference>
<dbReference type="PANTHER" id="PTHR13847:SF289">
    <property type="entry name" value="GLYCINE OXIDASE"/>
    <property type="match status" value="1"/>
</dbReference>
<keyword evidence="1" id="KW-0560">Oxidoreductase</keyword>
<organism evidence="3 4">
    <name type="scientific">Streptomyces rimosus subsp. rimosus</name>
    <dbReference type="NCBI Taxonomy" id="132474"/>
    <lineage>
        <taxon>Bacteria</taxon>
        <taxon>Bacillati</taxon>
        <taxon>Actinomycetota</taxon>
        <taxon>Actinomycetes</taxon>
        <taxon>Kitasatosporales</taxon>
        <taxon>Streptomycetaceae</taxon>
        <taxon>Streptomyces</taxon>
    </lineage>
</organism>
<dbReference type="InterPro" id="IPR036188">
    <property type="entry name" value="FAD/NAD-bd_sf"/>
</dbReference>
<gene>
    <name evidence="3" type="ORF">SRIMR7_38595</name>
</gene>
<accession>A0ABY3ZF43</accession>
<sequence length="500" mass="52430">MVRETSVDVAVVGNGVLGLAVAVETARRAPGLRIAVIGPPGRAGAATAAAGAMLNCFGEVTRYTGWHPAAQAKFALARQALDQWPRWLEQLADDAGPPTGETALRSHVPGTFVVLGAGAGAIAADNFTALCRAVEEHGEPHDVIDPADVPGLAPAPQARPLRAVHLHREGCVDARAVLAALEAAACRHRVRMVPDTVSEVLVSADTVRGVRLADGSTLGAGAVVLAAGSRSSELTADVLPPGAVPPLLHGAGSALLTRRTRPGGARQAIRTPNRAAGCGLHLLPLPGTERQYLGATNFITCTRPDGPVAGAAEILIRSARQEIDQALAGSQLTAWMWGARPITLDGFPLIGPCPVAGLHFATGTYRDGFHCAPVIARHLAARLLGPGPADADWAWFTPYRAPIETMTVEQSLTETATHAAETAREHGLHLPFFLDDEPVATYVRDRAHRLFDRLGHPVALPPEILLLAFILAARGNDHPARWLADHLHAAHTHHAPVPGA</sequence>
<feature type="domain" description="FAD dependent oxidoreductase" evidence="2">
    <location>
        <begin position="8"/>
        <end position="382"/>
    </location>
</feature>
<dbReference type="Gene3D" id="3.50.50.60">
    <property type="entry name" value="FAD/NAD(P)-binding domain"/>
    <property type="match status" value="1"/>
</dbReference>
<name>A0ABY3ZF43_STRRM</name>